<name>A0AAD3TFU4_NEPGR</name>
<evidence type="ECO:0000313" key="1">
    <source>
        <dbReference type="EMBL" id="GMH27857.1"/>
    </source>
</evidence>
<dbReference type="EMBL" id="BSYO01000033">
    <property type="protein sequence ID" value="GMH27857.1"/>
    <property type="molecule type" value="Genomic_DNA"/>
</dbReference>
<sequence>MLQLIPLVGAVALLQEHGAGPPFWMISSGSGFPKLELVLLLAGLMLHLRVLAPAFLLRCCRYGYSALGARSFPGSSGSTDQLSLGPHKVTRAQEVLLDVNEIPKAHRSSLEEAIPVGFQPKHHSNNNKAENSEHKFEKLVPSAYIPTEASPSSLKECCWHEQ</sequence>
<reference evidence="1" key="1">
    <citation type="submission" date="2023-05" db="EMBL/GenBank/DDBJ databases">
        <title>Nepenthes gracilis genome sequencing.</title>
        <authorList>
            <person name="Fukushima K."/>
        </authorList>
    </citation>
    <scope>NUCLEOTIDE SEQUENCE</scope>
    <source>
        <strain evidence="1">SING2019-196</strain>
    </source>
</reference>
<organism evidence="1 2">
    <name type="scientific">Nepenthes gracilis</name>
    <name type="common">Slender pitcher plant</name>
    <dbReference type="NCBI Taxonomy" id="150966"/>
    <lineage>
        <taxon>Eukaryota</taxon>
        <taxon>Viridiplantae</taxon>
        <taxon>Streptophyta</taxon>
        <taxon>Embryophyta</taxon>
        <taxon>Tracheophyta</taxon>
        <taxon>Spermatophyta</taxon>
        <taxon>Magnoliopsida</taxon>
        <taxon>eudicotyledons</taxon>
        <taxon>Gunneridae</taxon>
        <taxon>Pentapetalae</taxon>
        <taxon>Caryophyllales</taxon>
        <taxon>Nepenthaceae</taxon>
        <taxon>Nepenthes</taxon>
    </lineage>
</organism>
<gene>
    <name evidence="1" type="ORF">Nepgr_029700</name>
</gene>
<dbReference type="Proteomes" id="UP001279734">
    <property type="component" value="Unassembled WGS sequence"/>
</dbReference>
<protein>
    <submittedName>
        <fullName evidence="1">Uncharacterized protein</fullName>
    </submittedName>
</protein>
<comment type="caution">
    <text evidence="1">The sequence shown here is derived from an EMBL/GenBank/DDBJ whole genome shotgun (WGS) entry which is preliminary data.</text>
</comment>
<dbReference type="AlphaFoldDB" id="A0AAD3TFU4"/>
<evidence type="ECO:0000313" key="2">
    <source>
        <dbReference type="Proteomes" id="UP001279734"/>
    </source>
</evidence>
<accession>A0AAD3TFU4</accession>
<keyword evidence="2" id="KW-1185">Reference proteome</keyword>
<proteinExistence type="predicted"/>